<protein>
    <submittedName>
        <fullName evidence="1">Uncharacterized protein</fullName>
    </submittedName>
</protein>
<name>A0A5B7IJ09_PORTR</name>
<evidence type="ECO:0000313" key="1">
    <source>
        <dbReference type="EMBL" id="MPC85441.1"/>
    </source>
</evidence>
<accession>A0A5B7IJ09</accession>
<sequence length="13" mass="1531">MKSQTLKQTRPRG</sequence>
<reference evidence="1 2" key="1">
    <citation type="submission" date="2019-05" db="EMBL/GenBank/DDBJ databases">
        <title>Another draft genome of Portunus trituberculatus and its Hox gene families provides insights of decapod evolution.</title>
        <authorList>
            <person name="Jeong J.-H."/>
            <person name="Song I."/>
            <person name="Kim S."/>
            <person name="Choi T."/>
            <person name="Kim D."/>
            <person name="Ryu S."/>
            <person name="Kim W."/>
        </authorList>
    </citation>
    <scope>NUCLEOTIDE SEQUENCE [LARGE SCALE GENOMIC DNA]</scope>
    <source>
        <tissue evidence="1">Muscle</tissue>
    </source>
</reference>
<organism evidence="1 2">
    <name type="scientific">Portunus trituberculatus</name>
    <name type="common">Swimming crab</name>
    <name type="synonym">Neptunus trituberculatus</name>
    <dbReference type="NCBI Taxonomy" id="210409"/>
    <lineage>
        <taxon>Eukaryota</taxon>
        <taxon>Metazoa</taxon>
        <taxon>Ecdysozoa</taxon>
        <taxon>Arthropoda</taxon>
        <taxon>Crustacea</taxon>
        <taxon>Multicrustacea</taxon>
        <taxon>Malacostraca</taxon>
        <taxon>Eumalacostraca</taxon>
        <taxon>Eucarida</taxon>
        <taxon>Decapoda</taxon>
        <taxon>Pleocyemata</taxon>
        <taxon>Brachyura</taxon>
        <taxon>Eubrachyura</taxon>
        <taxon>Portunoidea</taxon>
        <taxon>Portunidae</taxon>
        <taxon>Portuninae</taxon>
        <taxon>Portunus</taxon>
    </lineage>
</organism>
<proteinExistence type="predicted"/>
<gene>
    <name evidence="1" type="ORF">E2C01_080218</name>
</gene>
<dbReference type="EMBL" id="VSRR010068483">
    <property type="protein sequence ID" value="MPC85441.1"/>
    <property type="molecule type" value="Genomic_DNA"/>
</dbReference>
<comment type="caution">
    <text evidence="1">The sequence shown here is derived from an EMBL/GenBank/DDBJ whole genome shotgun (WGS) entry which is preliminary data.</text>
</comment>
<dbReference type="Proteomes" id="UP000324222">
    <property type="component" value="Unassembled WGS sequence"/>
</dbReference>
<keyword evidence="2" id="KW-1185">Reference proteome</keyword>
<evidence type="ECO:0000313" key="2">
    <source>
        <dbReference type="Proteomes" id="UP000324222"/>
    </source>
</evidence>